<dbReference type="GO" id="GO:0004803">
    <property type="term" value="F:transposase activity"/>
    <property type="evidence" value="ECO:0007669"/>
    <property type="project" value="InterPro"/>
</dbReference>
<dbReference type="InterPro" id="IPR036515">
    <property type="entry name" value="Transposase_17_sf"/>
</dbReference>
<feature type="domain" description="Transposase IS200-like" evidence="1">
    <location>
        <begin position="10"/>
        <end position="131"/>
    </location>
</feature>
<dbReference type="Gene3D" id="3.30.70.1290">
    <property type="entry name" value="Transposase IS200-like"/>
    <property type="match status" value="1"/>
</dbReference>
<dbReference type="SMART" id="SM01321">
    <property type="entry name" value="Y1_Tnp"/>
    <property type="match status" value="1"/>
</dbReference>
<evidence type="ECO:0000259" key="1">
    <source>
        <dbReference type="SMART" id="SM01321"/>
    </source>
</evidence>
<gene>
    <name evidence="2" type="primary">tnpA</name>
    <name evidence="2" type="ORF">H8Z83_16205</name>
</gene>
<proteinExistence type="predicted"/>
<dbReference type="NCBIfam" id="NF033573">
    <property type="entry name" value="transpos_IS200"/>
    <property type="match status" value="1"/>
</dbReference>
<dbReference type="InterPro" id="IPR002686">
    <property type="entry name" value="Transposase_17"/>
</dbReference>
<dbReference type="SUPFAM" id="SSF143422">
    <property type="entry name" value="Transposase IS200-like"/>
    <property type="match status" value="1"/>
</dbReference>
<dbReference type="PANTHER" id="PTHR33360:SF2">
    <property type="entry name" value="TRANSPOSASE FOR INSERTION SEQUENCE ELEMENT IS200"/>
    <property type="match status" value="1"/>
</dbReference>
<dbReference type="RefSeq" id="WP_187016030.1">
    <property type="nucleotide sequence ID" value="NZ_JACOQI010000023.1"/>
</dbReference>
<sequence>MSYRTNRHSCYDLEYHLVVVTKYRHPVINGAFKDRLTELTYRIFEENFQCYVNEVNTDKDHIHILFEAPPQVALSSLVCSYKTVTARLLRKEFAEYLAPFYWKPYLWSRSYFVCTVSERNHELITEYIRNQRNKEKG</sequence>
<dbReference type="Proteomes" id="UP000620327">
    <property type="component" value="Unassembled WGS sequence"/>
</dbReference>
<protein>
    <submittedName>
        <fullName evidence="2">IS200/IS605 family transposase</fullName>
    </submittedName>
</protein>
<organism evidence="2 3">
    <name type="scientific">Dysosmobacter segnis</name>
    <dbReference type="NCBI Taxonomy" id="2763042"/>
    <lineage>
        <taxon>Bacteria</taxon>
        <taxon>Bacillati</taxon>
        <taxon>Bacillota</taxon>
        <taxon>Clostridia</taxon>
        <taxon>Eubacteriales</taxon>
        <taxon>Oscillospiraceae</taxon>
        <taxon>Dysosmobacter</taxon>
    </lineage>
</organism>
<reference evidence="2" key="1">
    <citation type="submission" date="2020-08" db="EMBL/GenBank/DDBJ databases">
        <title>Genome public.</title>
        <authorList>
            <person name="Liu C."/>
            <person name="Sun Q."/>
        </authorList>
    </citation>
    <scope>NUCLEOTIDE SEQUENCE</scope>
    <source>
        <strain evidence="2">BX15</strain>
    </source>
</reference>
<dbReference type="AlphaFoldDB" id="A0A923MJL7"/>
<comment type="caution">
    <text evidence="2">The sequence shown here is derived from an EMBL/GenBank/DDBJ whole genome shotgun (WGS) entry which is preliminary data.</text>
</comment>
<dbReference type="PANTHER" id="PTHR33360">
    <property type="entry name" value="TRANSPOSASE FOR INSERTION SEQUENCE ELEMENT IS200"/>
    <property type="match status" value="1"/>
</dbReference>
<dbReference type="GO" id="GO:0003677">
    <property type="term" value="F:DNA binding"/>
    <property type="evidence" value="ECO:0007669"/>
    <property type="project" value="InterPro"/>
</dbReference>
<accession>A0A923MJL7</accession>
<name>A0A923MJL7_9FIRM</name>
<keyword evidence="3" id="KW-1185">Reference proteome</keyword>
<dbReference type="Pfam" id="PF01797">
    <property type="entry name" value="Y1_Tnp"/>
    <property type="match status" value="1"/>
</dbReference>
<dbReference type="GO" id="GO:0006313">
    <property type="term" value="P:DNA transposition"/>
    <property type="evidence" value="ECO:0007669"/>
    <property type="project" value="InterPro"/>
</dbReference>
<dbReference type="EMBL" id="JACOQI010000023">
    <property type="protein sequence ID" value="MBC5771840.1"/>
    <property type="molecule type" value="Genomic_DNA"/>
</dbReference>
<evidence type="ECO:0000313" key="3">
    <source>
        <dbReference type="Proteomes" id="UP000620327"/>
    </source>
</evidence>
<evidence type="ECO:0000313" key="2">
    <source>
        <dbReference type="EMBL" id="MBC5771840.1"/>
    </source>
</evidence>